<accession>A0A151IKS9</accession>
<reference evidence="1 2" key="1">
    <citation type="submission" date="2016-03" db="EMBL/GenBank/DDBJ databases">
        <title>Cyphomyrmex costatus WGS genome.</title>
        <authorList>
            <person name="Nygaard S."/>
            <person name="Hu H."/>
            <person name="Boomsma J."/>
            <person name="Zhang G."/>
        </authorList>
    </citation>
    <scope>NUCLEOTIDE SEQUENCE [LARGE SCALE GENOMIC DNA]</scope>
    <source>
        <strain evidence="1">MS0001</strain>
        <tissue evidence="1">Whole body</tissue>
    </source>
</reference>
<evidence type="ECO:0000313" key="2">
    <source>
        <dbReference type="Proteomes" id="UP000078542"/>
    </source>
</evidence>
<dbReference type="AlphaFoldDB" id="A0A151IKS9"/>
<dbReference type="EMBL" id="KQ977164">
    <property type="protein sequence ID" value="KYN05225.1"/>
    <property type="molecule type" value="Genomic_DNA"/>
</dbReference>
<dbReference type="Proteomes" id="UP000078542">
    <property type="component" value="Unassembled WGS sequence"/>
</dbReference>
<protein>
    <submittedName>
        <fullName evidence="1">Uncharacterized protein</fullName>
    </submittedName>
</protein>
<evidence type="ECO:0000313" key="1">
    <source>
        <dbReference type="EMBL" id="KYN05225.1"/>
    </source>
</evidence>
<organism evidence="1 2">
    <name type="scientific">Cyphomyrmex costatus</name>
    <dbReference type="NCBI Taxonomy" id="456900"/>
    <lineage>
        <taxon>Eukaryota</taxon>
        <taxon>Metazoa</taxon>
        <taxon>Ecdysozoa</taxon>
        <taxon>Arthropoda</taxon>
        <taxon>Hexapoda</taxon>
        <taxon>Insecta</taxon>
        <taxon>Pterygota</taxon>
        <taxon>Neoptera</taxon>
        <taxon>Endopterygota</taxon>
        <taxon>Hymenoptera</taxon>
        <taxon>Apocrita</taxon>
        <taxon>Aculeata</taxon>
        <taxon>Formicoidea</taxon>
        <taxon>Formicidae</taxon>
        <taxon>Myrmicinae</taxon>
        <taxon>Cyphomyrmex</taxon>
    </lineage>
</organism>
<sequence length="95" mass="10860">MQFHFLAGGVRAPHYIAASTLNIFCESVSFGYNKASSGFRYPVVNCEYMPVMKIAITEMEIIMAVRLVCIDYARHFSVYRVQSDVARFLRPSCYC</sequence>
<proteinExistence type="predicted"/>
<keyword evidence="2" id="KW-1185">Reference proteome</keyword>
<gene>
    <name evidence="1" type="ORF">ALC62_03898</name>
</gene>
<name>A0A151IKS9_9HYME</name>